<dbReference type="EMBL" id="LLYW01000025">
    <property type="protein sequence ID" value="KUH33085.1"/>
    <property type="molecule type" value="Genomic_DNA"/>
</dbReference>
<protein>
    <submittedName>
        <fullName evidence="1">Uncharacterized protein</fullName>
    </submittedName>
</protein>
<comment type="caution">
    <text evidence="1">The sequence shown here is derived from an EMBL/GenBank/DDBJ whole genome shotgun (WGS) entry which is preliminary data.</text>
</comment>
<gene>
    <name evidence="1" type="ORF">APY94_07395</name>
</gene>
<evidence type="ECO:0000313" key="2">
    <source>
        <dbReference type="Proteomes" id="UP000053462"/>
    </source>
</evidence>
<proteinExistence type="predicted"/>
<dbReference type="AlphaFoldDB" id="A0A117IT64"/>
<reference evidence="1 2" key="1">
    <citation type="submission" date="2015-10" db="EMBL/GenBank/DDBJ databases">
        <title>Draft genome sequence of Thermococcus celericrescens strain DSM 17994.</title>
        <authorList>
            <person name="Hong S.-J."/>
            <person name="Park C.-E."/>
            <person name="Shin J.-H."/>
        </authorList>
    </citation>
    <scope>NUCLEOTIDE SEQUENCE [LARGE SCALE GENOMIC DNA]</scope>
    <source>
        <strain evidence="1 2">DSM 17994</strain>
    </source>
</reference>
<sequence>MKSRTFCRECQEKRATRKVHVQYVPEGHTSKVNTVKAASKGALPGRKASLRGSNLPPALAGARAVGVRE</sequence>
<name>A0A117IT64_9EURY</name>
<keyword evidence="2" id="KW-1185">Reference proteome</keyword>
<evidence type="ECO:0000313" key="1">
    <source>
        <dbReference type="EMBL" id="KUH33085.1"/>
    </source>
</evidence>
<dbReference type="Proteomes" id="UP000053462">
    <property type="component" value="Unassembled WGS sequence"/>
</dbReference>
<accession>A0A117IT64</accession>
<organism evidence="1 2">
    <name type="scientific">Thermococcus celericrescens</name>
    <dbReference type="NCBI Taxonomy" id="227598"/>
    <lineage>
        <taxon>Archaea</taxon>
        <taxon>Methanobacteriati</taxon>
        <taxon>Methanobacteriota</taxon>
        <taxon>Thermococci</taxon>
        <taxon>Thermococcales</taxon>
        <taxon>Thermococcaceae</taxon>
        <taxon>Thermococcus</taxon>
    </lineage>
</organism>
<dbReference type="STRING" id="227598.APY94_07395"/>